<dbReference type="InterPro" id="IPR008271">
    <property type="entry name" value="Ser/Thr_kinase_AS"/>
</dbReference>
<dbReference type="AlphaFoldDB" id="A0A836B895"/>
<dbReference type="EMBL" id="JAEHOD010000011">
    <property type="protein sequence ID" value="KAG2450428.1"/>
    <property type="molecule type" value="Genomic_DNA"/>
</dbReference>
<feature type="region of interest" description="Disordered" evidence="1">
    <location>
        <begin position="331"/>
        <end position="389"/>
    </location>
</feature>
<dbReference type="InterPro" id="IPR000719">
    <property type="entry name" value="Prot_kinase_dom"/>
</dbReference>
<dbReference type="SUPFAM" id="SSF56112">
    <property type="entry name" value="Protein kinase-like (PK-like)"/>
    <property type="match status" value="1"/>
</dbReference>
<evidence type="ECO:0000259" key="4">
    <source>
        <dbReference type="PROSITE" id="PS50011"/>
    </source>
</evidence>
<feature type="compositionally biased region" description="Polar residues" evidence="1">
    <location>
        <begin position="466"/>
        <end position="476"/>
    </location>
</feature>
<evidence type="ECO:0000313" key="6">
    <source>
        <dbReference type="Proteomes" id="UP000613740"/>
    </source>
</evidence>
<dbReference type="CDD" id="cd21699">
    <property type="entry name" value="JMTM_APP_like"/>
    <property type="match status" value="1"/>
</dbReference>
<dbReference type="PROSITE" id="PS50011">
    <property type="entry name" value="PROTEIN_KINASE_DOM"/>
    <property type="match status" value="1"/>
</dbReference>
<evidence type="ECO:0000313" key="5">
    <source>
        <dbReference type="EMBL" id="KAG2450428.1"/>
    </source>
</evidence>
<dbReference type="Proteomes" id="UP000613740">
    <property type="component" value="Unassembled WGS sequence"/>
</dbReference>
<feature type="domain" description="Protein kinase" evidence="4">
    <location>
        <begin position="860"/>
        <end position="1120"/>
    </location>
</feature>
<dbReference type="OrthoDB" id="541905at2759"/>
<dbReference type="InterPro" id="IPR011009">
    <property type="entry name" value="Kinase-like_dom_sf"/>
</dbReference>
<feature type="compositionally biased region" description="Low complexity" evidence="1">
    <location>
        <begin position="1133"/>
        <end position="1144"/>
    </location>
</feature>
<comment type="caution">
    <text evidence="5">The sequence shown here is derived from an EMBL/GenBank/DDBJ whole genome shotgun (WGS) entry which is preliminary data.</text>
</comment>
<keyword evidence="2" id="KW-0812">Transmembrane</keyword>
<dbReference type="GO" id="GO:0005524">
    <property type="term" value="F:ATP binding"/>
    <property type="evidence" value="ECO:0007669"/>
    <property type="project" value="InterPro"/>
</dbReference>
<sequence length="1167" mass="120009">MKQLLSIALAALALALAYIEAEPVTVDNGAKFAAALANNNVDTIVVRRFALVLNDFDFGALPDVPIKLTRNITVRGDTSLGYWPFLFLGGSQRMTLGAGVTLHFQDIVVDTPQGDGALRAPHLQVLTFSEPGANARLLYGPRAALMISGCFGPALQLQNVQALPRAAGYPGPQVVQAGLPQPGCVNDTYAPYMKRCWPQISNFEDVTMVGTRPDAASNLQPTNYAWVLRNATAVCRALVPPECVAKLGPAACMLMTVRNSSVLATVLEPPQNSTDDAIIRLAPDAGSGDSSSTTTLAIVLGCVLGGVGLIAIVVSVAIVMKRRRLEAAGQHMAKGGVDDGADGLPPLPRSNGDDATTEVSEEGAHGEAAQQRFSPQPAVPGPIPALDLITKHTPRQPGIELDVRVAGPATSEALLPTHHHQPRQSCGSPFATGTPLACGSGRVLKLGSAVASGAARSGAGDAALTGTPTSHASLQHPTDDSVPRTFSSYLPVSGTLGPSGSHEAPAPVTAASVEEPPVLTLLPVVRGVGACGRVVEGIYQGQRVAVKLLDRGLLYHYPNSCTAQSTAQDTHPTSGAHAAPVGSAAAGGGAAAAALAAGGVPAGDVAAGAPLQTGERAMTYGDGQRTAACTAGAADAGHVALRLGASHATEGGEAHADAAAEPAVSLPESAQVQQTPQTLVPAKPAAASEAAPAPAAGAAVSPAEIVLRTQQSLGHQTRTAKPMSRNQRISQATPAFAGLTIRHASGADMAPAAPVATAALLAAVPVREADGVGSPMAFARPMALAAMFKQHADGDSATPHAVQRGGNRYLGAKHGDSLLACSTTNNGNSPVLPGFGAHAVYRNHLAFPGLDDSSLGLSDLVRQVAAGGGPAGEGCGGSNAASAAAPEGASTVLQAMTQELEVLAKLAHPNIVKLLAANLSPPTPCLVLELMDTSLDKLLYGGVPGAPPGGGLLPLPKVLHIALQIAKAFSHLHPTILHRDLKPANVLVSQPFSATPVVKLADFGLARLQETVLVTARVDVGTAAYMAPECLNALNCVVTHHADMFSFGVLLYEMLAGERPWQGCSMVQVAYRVNDGQRPPLDELSLERCPRPLRALIISCWDPVPERRPAACEVAKELLLIRHKLADGGGATHQPQPQQQQPHQHSGRLLETHMFRGARGPVPEPRC</sequence>
<evidence type="ECO:0000256" key="2">
    <source>
        <dbReference type="SAM" id="Phobius"/>
    </source>
</evidence>
<keyword evidence="2" id="KW-1133">Transmembrane helix</keyword>
<feature type="compositionally biased region" description="Polar residues" evidence="1">
    <location>
        <begin position="668"/>
        <end position="678"/>
    </location>
</feature>
<name>A0A836B895_9CHLO</name>
<feature type="compositionally biased region" description="Polar residues" evidence="1">
    <location>
        <begin position="563"/>
        <end position="573"/>
    </location>
</feature>
<dbReference type="PANTHER" id="PTHR44329">
    <property type="entry name" value="SERINE/THREONINE-PROTEIN KINASE TNNI3K-RELATED"/>
    <property type="match status" value="1"/>
</dbReference>
<feature type="region of interest" description="Disordered" evidence="1">
    <location>
        <begin position="1127"/>
        <end position="1146"/>
    </location>
</feature>
<dbReference type="SMART" id="SM00220">
    <property type="entry name" value="S_TKc"/>
    <property type="match status" value="1"/>
</dbReference>
<dbReference type="Gene3D" id="1.10.510.10">
    <property type="entry name" value="Transferase(Phosphotransferase) domain 1"/>
    <property type="match status" value="1"/>
</dbReference>
<feature type="region of interest" description="Disordered" evidence="1">
    <location>
        <begin position="647"/>
        <end position="679"/>
    </location>
</feature>
<evidence type="ECO:0000256" key="3">
    <source>
        <dbReference type="SAM" id="SignalP"/>
    </source>
</evidence>
<keyword evidence="3" id="KW-0732">Signal</keyword>
<feature type="region of interest" description="Disordered" evidence="1">
    <location>
        <begin position="458"/>
        <end position="509"/>
    </location>
</feature>
<organism evidence="5 6">
    <name type="scientific">Chlamydomonas schloesseri</name>
    <dbReference type="NCBI Taxonomy" id="2026947"/>
    <lineage>
        <taxon>Eukaryota</taxon>
        <taxon>Viridiplantae</taxon>
        <taxon>Chlorophyta</taxon>
        <taxon>core chlorophytes</taxon>
        <taxon>Chlorophyceae</taxon>
        <taxon>CS clade</taxon>
        <taxon>Chlamydomonadales</taxon>
        <taxon>Chlamydomonadaceae</taxon>
        <taxon>Chlamydomonas</taxon>
    </lineage>
</organism>
<dbReference type="InterPro" id="IPR051681">
    <property type="entry name" value="Ser/Thr_Kinases-Pseudokinases"/>
</dbReference>
<reference evidence="5" key="1">
    <citation type="journal article" date="2020" name="bioRxiv">
        <title>Comparative genomics of Chlamydomonas.</title>
        <authorList>
            <person name="Craig R.J."/>
            <person name="Hasan A.R."/>
            <person name="Ness R.W."/>
            <person name="Keightley P.D."/>
        </authorList>
    </citation>
    <scope>NUCLEOTIDE SEQUENCE</scope>
    <source>
        <strain evidence="5">CCAP 11/173</strain>
    </source>
</reference>
<feature type="chain" id="PRO_5032408739" description="Protein kinase domain-containing protein" evidence="3">
    <location>
        <begin position="22"/>
        <end position="1167"/>
    </location>
</feature>
<accession>A0A836B895</accession>
<dbReference type="PANTHER" id="PTHR44329:SF214">
    <property type="entry name" value="PROTEIN KINASE DOMAIN-CONTAINING PROTEIN"/>
    <property type="match status" value="1"/>
</dbReference>
<protein>
    <recommendedName>
        <fullName evidence="4">Protein kinase domain-containing protein</fullName>
    </recommendedName>
</protein>
<gene>
    <name evidence="5" type="ORF">HYH02_004930</name>
</gene>
<evidence type="ECO:0000256" key="1">
    <source>
        <dbReference type="SAM" id="MobiDB-lite"/>
    </source>
</evidence>
<feature type="region of interest" description="Disordered" evidence="1">
    <location>
        <begin position="563"/>
        <end position="582"/>
    </location>
</feature>
<proteinExistence type="predicted"/>
<dbReference type="GO" id="GO:0004674">
    <property type="term" value="F:protein serine/threonine kinase activity"/>
    <property type="evidence" value="ECO:0007669"/>
    <property type="project" value="TreeGrafter"/>
</dbReference>
<feature type="signal peptide" evidence="3">
    <location>
        <begin position="1"/>
        <end position="21"/>
    </location>
</feature>
<dbReference type="InterPro" id="IPR001245">
    <property type="entry name" value="Ser-Thr/Tyr_kinase_cat_dom"/>
</dbReference>
<keyword evidence="6" id="KW-1185">Reference proteome</keyword>
<keyword evidence="2" id="KW-0472">Membrane</keyword>
<dbReference type="Pfam" id="PF07714">
    <property type="entry name" value="PK_Tyr_Ser-Thr"/>
    <property type="match status" value="1"/>
</dbReference>
<dbReference type="PROSITE" id="PS00108">
    <property type="entry name" value="PROTEIN_KINASE_ST"/>
    <property type="match status" value="1"/>
</dbReference>
<feature type="transmembrane region" description="Helical" evidence="2">
    <location>
        <begin position="296"/>
        <end position="320"/>
    </location>
</feature>